<reference evidence="10 11" key="2">
    <citation type="journal article" date="2022" name="Mol. Biol. Evol.">
        <title>Comparative Genomics Reveals Insights into the Divergent Evolution of Astigmatic Mites and Household Pest Adaptations.</title>
        <authorList>
            <person name="Xiong Q."/>
            <person name="Wan A.T."/>
            <person name="Liu X."/>
            <person name="Fung C.S."/>
            <person name="Xiao X."/>
            <person name="Malainual N."/>
            <person name="Hou J."/>
            <person name="Wang L."/>
            <person name="Wang M."/>
            <person name="Yang K.Y."/>
            <person name="Cui Y."/>
            <person name="Leung E.L."/>
            <person name="Nong W."/>
            <person name="Shin S.K."/>
            <person name="Au S.W."/>
            <person name="Jeong K.Y."/>
            <person name="Chew F.T."/>
            <person name="Hui J.H."/>
            <person name="Leung T.F."/>
            <person name="Tungtrongchitr A."/>
            <person name="Zhong N."/>
            <person name="Liu Z."/>
            <person name="Tsui S.K."/>
        </authorList>
    </citation>
    <scope>NUCLEOTIDE SEQUENCE [LARGE SCALE GENOMIC DNA]</scope>
    <source>
        <strain evidence="10">Derp</strain>
    </source>
</reference>
<evidence type="ECO:0000259" key="7">
    <source>
        <dbReference type="SMART" id="SM01030"/>
    </source>
</evidence>
<dbReference type="InterPro" id="IPR018325">
    <property type="entry name" value="Rad4/PNGase_transGLS-fold"/>
</dbReference>
<evidence type="ECO:0000313" key="10">
    <source>
        <dbReference type="EMBL" id="KAH9421040.1"/>
    </source>
</evidence>
<dbReference type="EMBL" id="NJHN03000047">
    <property type="protein sequence ID" value="KAH9421040.1"/>
    <property type="molecule type" value="Genomic_DNA"/>
</dbReference>
<evidence type="ECO:0000256" key="3">
    <source>
        <dbReference type="ARBA" id="ARBA00022763"/>
    </source>
</evidence>
<feature type="domain" description="Rad4 beta-hairpin" evidence="9">
    <location>
        <begin position="604"/>
        <end position="683"/>
    </location>
</feature>
<feature type="compositionally biased region" description="Basic and acidic residues" evidence="6">
    <location>
        <begin position="55"/>
        <end position="64"/>
    </location>
</feature>
<feature type="domain" description="Rad4 beta-hairpin" evidence="7">
    <location>
        <begin position="477"/>
        <end position="529"/>
    </location>
</feature>
<dbReference type="Gene3D" id="3.30.70.2460">
    <property type="entry name" value="Rad4, beta-hairpin domain BHD3"/>
    <property type="match status" value="1"/>
</dbReference>
<dbReference type="PANTHER" id="PTHR12135:SF0">
    <property type="entry name" value="DNA REPAIR PROTEIN COMPLEMENTING XP-C CELLS"/>
    <property type="match status" value="1"/>
</dbReference>
<dbReference type="SUPFAM" id="SSF54001">
    <property type="entry name" value="Cysteine proteinases"/>
    <property type="match status" value="1"/>
</dbReference>
<feature type="compositionally biased region" description="Basic residues" evidence="6">
    <location>
        <begin position="28"/>
        <end position="38"/>
    </location>
</feature>
<feature type="region of interest" description="Disordered" evidence="6">
    <location>
        <begin position="28"/>
        <end position="125"/>
    </location>
</feature>
<dbReference type="Pfam" id="PF03835">
    <property type="entry name" value="Rad4"/>
    <property type="match status" value="1"/>
</dbReference>
<dbReference type="InterPro" id="IPR018326">
    <property type="entry name" value="Rad4_beta-hairpin_dom1"/>
</dbReference>
<dbReference type="InterPro" id="IPR018327">
    <property type="entry name" value="BHD_2"/>
</dbReference>
<dbReference type="InterPro" id="IPR042488">
    <property type="entry name" value="Rad4_BHD3_sf"/>
</dbReference>
<feature type="compositionally biased region" description="Acidic residues" evidence="6">
    <location>
        <begin position="65"/>
        <end position="92"/>
    </location>
</feature>
<evidence type="ECO:0000256" key="1">
    <source>
        <dbReference type="ARBA" id="ARBA00004123"/>
    </source>
</evidence>
<evidence type="ECO:0000256" key="5">
    <source>
        <dbReference type="ARBA" id="ARBA00023242"/>
    </source>
</evidence>
<comment type="caution">
    <text evidence="10">The sequence shown here is derived from an EMBL/GenBank/DDBJ whole genome shotgun (WGS) entry which is preliminary data.</text>
</comment>
<keyword evidence="4" id="KW-0234">DNA repair</keyword>
<dbReference type="PANTHER" id="PTHR12135">
    <property type="entry name" value="DNA REPAIR PROTEIN XP-C / RAD4"/>
    <property type="match status" value="1"/>
</dbReference>
<evidence type="ECO:0000313" key="11">
    <source>
        <dbReference type="Proteomes" id="UP000887458"/>
    </source>
</evidence>
<dbReference type="SMART" id="SM01032">
    <property type="entry name" value="BHD_3"/>
    <property type="match status" value="1"/>
</dbReference>
<keyword evidence="5" id="KW-0539">Nucleus</keyword>
<comment type="similarity">
    <text evidence="2">Belongs to the XPC family.</text>
</comment>
<keyword evidence="3" id="KW-0227">DNA damage</keyword>
<evidence type="ECO:0000259" key="9">
    <source>
        <dbReference type="SMART" id="SM01032"/>
    </source>
</evidence>
<reference evidence="10 11" key="1">
    <citation type="journal article" date="2018" name="J. Allergy Clin. Immunol.">
        <title>High-quality assembly of Dermatophagoides pteronyssinus genome and transcriptome reveals a wide range of novel allergens.</title>
        <authorList>
            <person name="Liu X.Y."/>
            <person name="Yang K.Y."/>
            <person name="Wang M.Q."/>
            <person name="Kwok J.S."/>
            <person name="Zeng X."/>
            <person name="Yang Z."/>
            <person name="Xiao X.J."/>
            <person name="Lau C.P."/>
            <person name="Li Y."/>
            <person name="Huang Z.M."/>
            <person name="Ba J.G."/>
            <person name="Yim A.K."/>
            <person name="Ouyang C.Y."/>
            <person name="Ngai S.M."/>
            <person name="Chan T.F."/>
            <person name="Leung E.L."/>
            <person name="Liu L."/>
            <person name="Liu Z.G."/>
            <person name="Tsui S.K."/>
        </authorList>
    </citation>
    <scope>NUCLEOTIDE SEQUENCE [LARGE SCALE GENOMIC DNA]</scope>
    <source>
        <strain evidence="10">Derp</strain>
    </source>
</reference>
<feature type="compositionally biased region" description="Basic residues" evidence="6">
    <location>
        <begin position="96"/>
        <end position="110"/>
    </location>
</feature>
<dbReference type="InterPro" id="IPR018328">
    <property type="entry name" value="Rad4_beta-hairpin_dom3"/>
</dbReference>
<dbReference type="InterPro" id="IPR004583">
    <property type="entry name" value="DNA_repair_Rad4"/>
</dbReference>
<dbReference type="Proteomes" id="UP000887458">
    <property type="component" value="Unassembled WGS sequence"/>
</dbReference>
<feature type="compositionally biased region" description="Acidic residues" evidence="6">
    <location>
        <begin position="144"/>
        <end position="153"/>
    </location>
</feature>
<gene>
    <name evidence="10" type="ORF">DERP_001481</name>
</gene>
<dbReference type="SMART" id="SM01031">
    <property type="entry name" value="BHD_2"/>
    <property type="match status" value="1"/>
</dbReference>
<evidence type="ECO:0000256" key="6">
    <source>
        <dbReference type="SAM" id="MobiDB-lite"/>
    </source>
</evidence>
<dbReference type="InterPro" id="IPR038765">
    <property type="entry name" value="Papain-like_cys_pep_sf"/>
</dbReference>
<sequence>MAPVTRSSLKNIENDFGVNKCTVLKKKTPEKKKNKKLIKKIDEDFDAEEIDNDKDDNFDHKDYEIESSSENDEDKMCDSDNDFNVESDEDDEKSNKRIKTKSQARKKRINQTKNNEKKTPAKMKKKFPIDKKLDDDRSNVFMNPDDDNDEDNDDWEEVEDLDIYKNDNDFNLENYNPDIPDKIQISLGDSNERQKKNKSKHWKWVRQCIRVDMNHKRKQNQIHAHQTHLLLSMYRLQYLNSIIQNDLVKALILSSTLFQQLESKSKTNNVEKMFEWFRQHFNISIKKGKKSSENILDEIIKAFESNKITCPLILHLIMVCFLRQIGRKIRLCYLLCPVPIKAMNLLTAKSKFEKNRSEPILGGDMPKISESQCYWLEIFENNKWKSVDFFNEIYDDSFSITNKRKRSITFVSYVFAIDNDGFFADVTQRYCPFWYSRNRVKNRVDEEWLQVTMQPFQRSKTASEIKADQNEFDKMLENVELPRYRTNYKDHPLFALERDLLQYQALYPPNPPPLGFINDEPIYSRDCVQLLKSRERWLRDARTVKLNEMPYKIIKSRLKRKRKSSSMMMDFNGGGCEYIREELELFGHWQTEPYIPPVAKNGIVPRNAYGNVDLYQKCMLPKGTVLLESKPFLVRLATKMNIDCAPAVIGFAFKKHPNRISFGPVIGGYVVCKQYEHKLLDAYEQFRQEQEAKDQAAKEKLIYGNWRRLIRCVIIRHNLKIKYGS</sequence>
<feature type="domain" description="Rad4 beta-hairpin" evidence="8">
    <location>
        <begin position="531"/>
        <end position="597"/>
    </location>
</feature>
<keyword evidence="11" id="KW-1185">Reference proteome</keyword>
<evidence type="ECO:0008006" key="12">
    <source>
        <dbReference type="Google" id="ProtNLM"/>
    </source>
</evidence>
<organism evidence="10 11">
    <name type="scientific">Dermatophagoides pteronyssinus</name>
    <name type="common">European house dust mite</name>
    <dbReference type="NCBI Taxonomy" id="6956"/>
    <lineage>
        <taxon>Eukaryota</taxon>
        <taxon>Metazoa</taxon>
        <taxon>Ecdysozoa</taxon>
        <taxon>Arthropoda</taxon>
        <taxon>Chelicerata</taxon>
        <taxon>Arachnida</taxon>
        <taxon>Acari</taxon>
        <taxon>Acariformes</taxon>
        <taxon>Sarcoptiformes</taxon>
        <taxon>Astigmata</taxon>
        <taxon>Psoroptidia</taxon>
        <taxon>Analgoidea</taxon>
        <taxon>Pyroglyphidae</taxon>
        <taxon>Dermatophagoidinae</taxon>
        <taxon>Dermatophagoides</taxon>
    </lineage>
</organism>
<evidence type="ECO:0000256" key="4">
    <source>
        <dbReference type="ARBA" id="ARBA00023204"/>
    </source>
</evidence>
<dbReference type="SMART" id="SM01030">
    <property type="entry name" value="BHD_1"/>
    <property type="match status" value="1"/>
</dbReference>
<comment type="subcellular location">
    <subcellularLocation>
        <location evidence="1">Nucleus</location>
    </subcellularLocation>
</comment>
<dbReference type="Pfam" id="PF10404">
    <property type="entry name" value="BHD_2"/>
    <property type="match status" value="1"/>
</dbReference>
<dbReference type="Gene3D" id="3.90.260.10">
    <property type="entry name" value="Transglutaminase-like"/>
    <property type="match status" value="1"/>
</dbReference>
<proteinExistence type="inferred from homology"/>
<feature type="region of interest" description="Disordered" evidence="6">
    <location>
        <begin position="134"/>
        <end position="153"/>
    </location>
</feature>
<evidence type="ECO:0000259" key="8">
    <source>
        <dbReference type="SMART" id="SM01031"/>
    </source>
</evidence>
<protein>
    <recommendedName>
        <fullName evidence="12">DNA repair protein complementing XP-C cells homolog</fullName>
    </recommendedName>
</protein>
<name>A0ABQ8JEL3_DERPT</name>
<dbReference type="Pfam" id="PF10405">
    <property type="entry name" value="BHD_3"/>
    <property type="match status" value="1"/>
</dbReference>
<dbReference type="InterPro" id="IPR036985">
    <property type="entry name" value="Transglutaminase-like_sf"/>
</dbReference>
<feature type="compositionally biased region" description="Acidic residues" evidence="6">
    <location>
        <begin position="43"/>
        <end position="54"/>
    </location>
</feature>
<dbReference type="Gene3D" id="2.20.20.110">
    <property type="entry name" value="Rad4, beta-hairpin domain BHD1"/>
    <property type="match status" value="1"/>
</dbReference>
<dbReference type="Pfam" id="PF10403">
    <property type="entry name" value="BHD_1"/>
    <property type="match status" value="1"/>
</dbReference>
<accession>A0ABQ8JEL3</accession>
<evidence type="ECO:0000256" key="2">
    <source>
        <dbReference type="ARBA" id="ARBA00009525"/>
    </source>
</evidence>